<dbReference type="KEGG" id="kaf:KAFR_0C00570"/>
<dbReference type="FunCoup" id="H2ARQ2">
    <property type="interactions" value="55"/>
</dbReference>
<dbReference type="AlphaFoldDB" id="H2ARQ2"/>
<dbReference type="EMBL" id="HE650823">
    <property type="protein sequence ID" value="CCF57052.1"/>
    <property type="molecule type" value="Genomic_DNA"/>
</dbReference>
<evidence type="ECO:0008006" key="3">
    <source>
        <dbReference type="Google" id="ProtNLM"/>
    </source>
</evidence>
<dbReference type="eggNOG" id="ENOG502S3B9">
    <property type="taxonomic scope" value="Eukaryota"/>
</dbReference>
<proteinExistence type="predicted"/>
<sequence length="182" mass="21119">MSRLALSSVLLRGSFRRFSLSVPIHSKTISKRVIIPPTTHLKSDSTGSASGKIGIDEFKQLPEDSDYIENFYNELEDFSEEYLKKHTKKSFADFEGEPDDLVFQVQKYVELQIVPKYTVEAGDQSRIYRSIGDKLLVERYIEFIKAMKLTLRLNGGHTFIFDLILQSHAVFNEWESNKYRNR</sequence>
<accession>H2ARQ2</accession>
<evidence type="ECO:0000313" key="1">
    <source>
        <dbReference type="EMBL" id="CCF57052.1"/>
    </source>
</evidence>
<dbReference type="Pfam" id="PF17315">
    <property type="entry name" value="FMP23"/>
    <property type="match status" value="1"/>
</dbReference>
<reference evidence="1 2" key="1">
    <citation type="journal article" date="2011" name="Proc. Natl. Acad. Sci. U.S.A.">
        <title>Evolutionary erosion of yeast sex chromosomes by mating-type switching accidents.</title>
        <authorList>
            <person name="Gordon J.L."/>
            <person name="Armisen D."/>
            <person name="Proux-Wera E."/>
            <person name="Oheigeartaigh S.S."/>
            <person name="Byrne K.P."/>
            <person name="Wolfe K.H."/>
        </authorList>
    </citation>
    <scope>NUCLEOTIDE SEQUENCE [LARGE SCALE GENOMIC DNA]</scope>
    <source>
        <strain evidence="2">ATCC 22294 / BCRC 22015 / CBS 2517 / CECT 1963 / NBRC 1671 / NRRL Y-8276</strain>
    </source>
</reference>
<dbReference type="InParanoid" id="H2ARQ2"/>
<name>H2ARQ2_KAZAF</name>
<dbReference type="OrthoDB" id="4029988at2759"/>
<dbReference type="Proteomes" id="UP000005220">
    <property type="component" value="Chromosome 3"/>
</dbReference>
<keyword evidence="2" id="KW-1185">Reference proteome</keyword>
<dbReference type="RefSeq" id="XP_003956187.1">
    <property type="nucleotide sequence ID" value="XM_003956138.1"/>
</dbReference>
<gene>
    <name evidence="1" type="primary">KAFR0C00570</name>
    <name evidence="1" type="ORF">KAFR_0C00570</name>
</gene>
<evidence type="ECO:0000313" key="2">
    <source>
        <dbReference type="Proteomes" id="UP000005220"/>
    </source>
</evidence>
<dbReference type="HOGENOM" id="CLU_1483131_0_0_1"/>
<organism evidence="1 2">
    <name type="scientific">Kazachstania africana (strain ATCC 22294 / BCRC 22015 / CBS 2517 / CECT 1963 / NBRC 1671 / NRRL Y-8276)</name>
    <name type="common">Yeast</name>
    <name type="synonym">Kluyveromyces africanus</name>
    <dbReference type="NCBI Taxonomy" id="1071382"/>
    <lineage>
        <taxon>Eukaryota</taxon>
        <taxon>Fungi</taxon>
        <taxon>Dikarya</taxon>
        <taxon>Ascomycota</taxon>
        <taxon>Saccharomycotina</taxon>
        <taxon>Saccharomycetes</taxon>
        <taxon>Saccharomycetales</taxon>
        <taxon>Saccharomycetaceae</taxon>
        <taxon>Kazachstania</taxon>
    </lineage>
</organism>
<dbReference type="InterPro" id="IPR035283">
    <property type="entry name" value="Fmp23"/>
</dbReference>
<protein>
    <recommendedName>
        <fullName evidence="3">Protein FMP23, mitochondrial</fullName>
    </recommendedName>
</protein>
<dbReference type="GeneID" id="13884972"/>